<gene>
    <name evidence="5" type="ORF">FY036_09170</name>
</gene>
<organism evidence="5 6">
    <name type="scientific">Neoaquamicrobium microcysteis</name>
    <dbReference type="NCBI Taxonomy" id="2682781"/>
    <lineage>
        <taxon>Bacteria</taxon>
        <taxon>Pseudomonadati</taxon>
        <taxon>Pseudomonadota</taxon>
        <taxon>Alphaproteobacteria</taxon>
        <taxon>Hyphomicrobiales</taxon>
        <taxon>Phyllobacteriaceae</taxon>
        <taxon>Neoaquamicrobium</taxon>
    </lineage>
</organism>
<dbReference type="InterPro" id="IPR011711">
    <property type="entry name" value="GntR_C"/>
</dbReference>
<evidence type="ECO:0000256" key="1">
    <source>
        <dbReference type="ARBA" id="ARBA00023015"/>
    </source>
</evidence>
<dbReference type="InterPro" id="IPR036388">
    <property type="entry name" value="WH-like_DNA-bd_sf"/>
</dbReference>
<reference evidence="5 6" key="1">
    <citation type="submission" date="2019-08" db="EMBL/GenBank/DDBJ databases">
        <authorList>
            <person name="Seo Y.L."/>
        </authorList>
    </citation>
    <scope>NUCLEOTIDE SEQUENCE [LARGE SCALE GENOMIC DNA]</scope>
    <source>
        <strain evidence="5 6">MaA-C15</strain>
    </source>
</reference>
<name>A0A5D4GWH9_9HYPH</name>
<dbReference type="Pfam" id="PF07729">
    <property type="entry name" value="FCD"/>
    <property type="match status" value="1"/>
</dbReference>
<dbReference type="Pfam" id="PF00392">
    <property type="entry name" value="GntR"/>
    <property type="match status" value="2"/>
</dbReference>
<dbReference type="GO" id="GO:0003700">
    <property type="term" value="F:DNA-binding transcription factor activity"/>
    <property type="evidence" value="ECO:0007669"/>
    <property type="project" value="InterPro"/>
</dbReference>
<evidence type="ECO:0000259" key="4">
    <source>
        <dbReference type="PROSITE" id="PS50949"/>
    </source>
</evidence>
<evidence type="ECO:0000313" key="5">
    <source>
        <dbReference type="EMBL" id="TYR33211.1"/>
    </source>
</evidence>
<accession>A0A5D4GWH9</accession>
<dbReference type="SUPFAM" id="SSF46785">
    <property type="entry name" value="Winged helix' DNA-binding domain"/>
    <property type="match status" value="2"/>
</dbReference>
<dbReference type="GO" id="GO:0003677">
    <property type="term" value="F:DNA binding"/>
    <property type="evidence" value="ECO:0007669"/>
    <property type="project" value="UniProtKB-KW"/>
</dbReference>
<dbReference type="SUPFAM" id="SSF48008">
    <property type="entry name" value="GntR ligand-binding domain-like"/>
    <property type="match status" value="1"/>
</dbReference>
<dbReference type="InterPro" id="IPR000524">
    <property type="entry name" value="Tscrpt_reg_HTH_GntR"/>
</dbReference>
<dbReference type="PANTHER" id="PTHR43537:SF5">
    <property type="entry name" value="UXU OPERON TRANSCRIPTIONAL REGULATOR"/>
    <property type="match status" value="1"/>
</dbReference>
<dbReference type="OrthoDB" id="8066003at2"/>
<dbReference type="InterPro" id="IPR008920">
    <property type="entry name" value="TF_FadR/GntR_C"/>
</dbReference>
<proteinExistence type="predicted"/>
<keyword evidence="1" id="KW-0805">Transcription regulation</keyword>
<dbReference type="PROSITE" id="PS50949">
    <property type="entry name" value="HTH_GNTR"/>
    <property type="match status" value="1"/>
</dbReference>
<feature type="domain" description="HTH gntR-type" evidence="4">
    <location>
        <begin position="18"/>
        <end position="85"/>
    </location>
</feature>
<dbReference type="SMART" id="SM00895">
    <property type="entry name" value="FCD"/>
    <property type="match status" value="1"/>
</dbReference>
<dbReference type="EMBL" id="VSZS01000060">
    <property type="protein sequence ID" value="TYR33211.1"/>
    <property type="molecule type" value="Genomic_DNA"/>
</dbReference>
<protein>
    <submittedName>
        <fullName evidence="5">GntR family transcriptional regulator</fullName>
    </submittedName>
</protein>
<dbReference type="Gene3D" id="1.20.120.530">
    <property type="entry name" value="GntR ligand-binding domain-like"/>
    <property type="match status" value="1"/>
</dbReference>
<dbReference type="PRINTS" id="PR00035">
    <property type="entry name" value="HTHGNTR"/>
</dbReference>
<dbReference type="Proteomes" id="UP000323258">
    <property type="component" value="Unassembled WGS sequence"/>
</dbReference>
<sequence>MQNRTDAEEVPIAAGSSPRLYERVFDILSEQIAQGRFGTEAALTETAIASRFGVSRAPARRALAELEQAGLIRRAKQRGFVVADEHVNAAARPGKASEGDEKLVSLPSWERIYRDVESEIIARISFATWRLNEAELARQYGVSRTVARDVIGRLQQSGLVQKDDRSRWFAPALTTQHVSELYELRWLLEPVALTKAASNLPDGLLAGMRSDLEAALAVGSDIEGERLDDFERDLHITLLGYCGNRALTQAITYPQSLLIAHRFLYRWTSVLFTQEPFLPEHLDVVEKLQAGQVEAAARSLEQHLKISRDRAISRIGVIAAGSQPDTVSYLERMTPAKK</sequence>
<reference evidence="5 6" key="2">
    <citation type="submission" date="2019-09" db="EMBL/GenBank/DDBJ databases">
        <title>Mesorhizobium sp. MaA-C15 isolated from Microcystis aeruginosa.</title>
        <authorList>
            <person name="Jeong S.E."/>
            <person name="Jin H.M."/>
            <person name="Jeon C.O."/>
        </authorList>
    </citation>
    <scope>NUCLEOTIDE SEQUENCE [LARGE SCALE GENOMIC DNA]</scope>
    <source>
        <strain evidence="5 6">MaA-C15</strain>
    </source>
</reference>
<dbReference type="Gene3D" id="1.10.10.10">
    <property type="entry name" value="Winged helix-like DNA-binding domain superfamily/Winged helix DNA-binding domain"/>
    <property type="match status" value="2"/>
</dbReference>
<dbReference type="AlphaFoldDB" id="A0A5D4GWH9"/>
<dbReference type="RefSeq" id="WP_148914410.1">
    <property type="nucleotide sequence ID" value="NZ_VSZS01000060.1"/>
</dbReference>
<comment type="caution">
    <text evidence="5">The sequence shown here is derived from an EMBL/GenBank/DDBJ whole genome shotgun (WGS) entry which is preliminary data.</text>
</comment>
<dbReference type="PANTHER" id="PTHR43537">
    <property type="entry name" value="TRANSCRIPTIONAL REGULATOR, GNTR FAMILY"/>
    <property type="match status" value="1"/>
</dbReference>
<dbReference type="CDD" id="cd07377">
    <property type="entry name" value="WHTH_GntR"/>
    <property type="match status" value="1"/>
</dbReference>
<dbReference type="InterPro" id="IPR036390">
    <property type="entry name" value="WH_DNA-bd_sf"/>
</dbReference>
<keyword evidence="6" id="KW-1185">Reference proteome</keyword>
<keyword evidence="3" id="KW-0804">Transcription</keyword>
<evidence type="ECO:0000256" key="3">
    <source>
        <dbReference type="ARBA" id="ARBA00023163"/>
    </source>
</evidence>
<evidence type="ECO:0000313" key="6">
    <source>
        <dbReference type="Proteomes" id="UP000323258"/>
    </source>
</evidence>
<evidence type="ECO:0000256" key="2">
    <source>
        <dbReference type="ARBA" id="ARBA00023125"/>
    </source>
</evidence>
<dbReference type="SMART" id="SM00345">
    <property type="entry name" value="HTH_GNTR"/>
    <property type="match status" value="2"/>
</dbReference>
<keyword evidence="2" id="KW-0238">DNA-binding</keyword>